<keyword evidence="3 4" id="KW-0786">Thiamine pyrophosphate</keyword>
<dbReference type="GO" id="GO:0004739">
    <property type="term" value="F:pyruvate dehydrogenase (acetyl-transferring) activity"/>
    <property type="evidence" value="ECO:0007669"/>
    <property type="project" value="UniProtKB-UniRule"/>
</dbReference>
<dbReference type="SUPFAM" id="SSF52518">
    <property type="entry name" value="Thiamin diphosphate-binding fold (THDP-binding)"/>
    <property type="match status" value="1"/>
</dbReference>
<dbReference type="InterPro" id="IPR050771">
    <property type="entry name" value="Alpha-ketoacid_DH_E1_comp"/>
</dbReference>
<dbReference type="Gene3D" id="3.40.50.970">
    <property type="match status" value="1"/>
</dbReference>
<evidence type="ECO:0000256" key="2">
    <source>
        <dbReference type="ARBA" id="ARBA00023002"/>
    </source>
</evidence>
<keyword evidence="4 6" id="KW-0670">Pyruvate</keyword>
<keyword evidence="7" id="KW-1185">Reference proteome</keyword>
<name>R8AYQ6_9GAMM</name>
<dbReference type="OrthoDB" id="9780894at2"/>
<evidence type="ECO:0000256" key="4">
    <source>
        <dbReference type="RuleBase" id="RU366007"/>
    </source>
</evidence>
<sequence length="364" mass="40114">MKELHEFHVDSTRYLDDHGKPLGDLPTQARDLHRTLAAYRHMVLIRTFDSKTIALQRTGKCGTYPSVLGHEVIGTAVGQSMAKTDVLVPYYRDQAAHILRGVSLKEMLLYWGGDERGSSWENCREDLPIAVPIATQCCHAVGVASAFRIRGEDRAVVCCVGDGGTSKGDFLESINLAGAWHLPVVFVVINNQWAISTPRSIQCGAETIAQKAIGAGLPGHIVDGNDYFSVTEAIEYALERAHGGKGASVIEAVTYRLGDHTTADDATRYRDAEELKKAWEKDGVKRLQNYLHDSGHWDADQEKQLQADCRETVETAVEEYLAMEPEPPTAMMDYLFETLPAALHDQRDRLADKHRARSGQGGGA</sequence>
<dbReference type="Pfam" id="PF00676">
    <property type="entry name" value="E1_dh"/>
    <property type="match status" value="1"/>
</dbReference>
<dbReference type="InterPro" id="IPR029061">
    <property type="entry name" value="THDP-binding"/>
</dbReference>
<comment type="catalytic activity">
    <reaction evidence="4">
        <text>N(6)-[(R)-lipoyl]-L-lysyl-[protein] + pyruvate + H(+) = N(6)-[(R)-S(8)-acetyldihydrolipoyl]-L-lysyl-[protein] + CO2</text>
        <dbReference type="Rhea" id="RHEA:19189"/>
        <dbReference type="Rhea" id="RHEA-COMP:10474"/>
        <dbReference type="Rhea" id="RHEA-COMP:10478"/>
        <dbReference type="ChEBI" id="CHEBI:15361"/>
        <dbReference type="ChEBI" id="CHEBI:15378"/>
        <dbReference type="ChEBI" id="CHEBI:16526"/>
        <dbReference type="ChEBI" id="CHEBI:83099"/>
        <dbReference type="ChEBI" id="CHEBI:83111"/>
        <dbReference type="EC" id="1.2.4.1"/>
    </reaction>
</comment>
<dbReference type="RefSeq" id="WP_012138732.1">
    <property type="nucleotide sequence ID" value="NZ_KE007326.1"/>
</dbReference>
<dbReference type="PATRIC" id="fig|1318628.3.peg.2623"/>
<reference evidence="6 7" key="1">
    <citation type="journal article" date="2013" name="Genome Announc.">
        <title>Draft Genome Sequence of the Moderately Halophilic Bacterium Marinobacter lipolyticus Strain SM19.</title>
        <authorList>
            <person name="Papke R.T."/>
            <person name="de la Haba R.R."/>
            <person name="Infante-Dominguez C."/>
            <person name="Perez D."/>
            <person name="Sanchez-Porro C."/>
            <person name="Lapierre P."/>
            <person name="Ventosa A."/>
        </authorList>
    </citation>
    <scope>NUCLEOTIDE SEQUENCE [LARGE SCALE GENOMIC DNA]</scope>
    <source>
        <strain evidence="6 7">SM19</strain>
    </source>
</reference>
<dbReference type="EC" id="1.2.4.1" evidence="4"/>
<comment type="cofactor">
    <cofactor evidence="1 4">
        <name>thiamine diphosphate</name>
        <dbReference type="ChEBI" id="CHEBI:58937"/>
    </cofactor>
</comment>
<gene>
    <name evidence="6" type="ORF">MARLIPOL_13139</name>
</gene>
<keyword evidence="2 4" id="KW-0560">Oxidoreductase</keyword>
<evidence type="ECO:0000256" key="3">
    <source>
        <dbReference type="ARBA" id="ARBA00023052"/>
    </source>
</evidence>
<evidence type="ECO:0000259" key="5">
    <source>
        <dbReference type="Pfam" id="PF00676"/>
    </source>
</evidence>
<dbReference type="HOGENOM" id="CLU_029393_1_0_6"/>
<comment type="subunit">
    <text evidence="4">Heterodimer of an alpha and a beta chain.</text>
</comment>
<dbReference type="InterPro" id="IPR001017">
    <property type="entry name" value="DH_E1"/>
</dbReference>
<dbReference type="AlphaFoldDB" id="R8AYQ6"/>
<dbReference type="eggNOG" id="COG1071">
    <property type="taxonomic scope" value="Bacteria"/>
</dbReference>
<evidence type="ECO:0000256" key="1">
    <source>
        <dbReference type="ARBA" id="ARBA00001964"/>
    </source>
</evidence>
<dbReference type="EMBL" id="ASAD01000015">
    <property type="protein sequence ID" value="EON91392.1"/>
    <property type="molecule type" value="Genomic_DNA"/>
</dbReference>
<dbReference type="GO" id="GO:0009083">
    <property type="term" value="P:branched-chain amino acid catabolic process"/>
    <property type="evidence" value="ECO:0007669"/>
    <property type="project" value="TreeGrafter"/>
</dbReference>
<dbReference type="CDD" id="cd02000">
    <property type="entry name" value="TPP_E1_PDC_ADC_BCADC"/>
    <property type="match status" value="1"/>
</dbReference>
<feature type="domain" description="Dehydrogenase E1 component" evidence="5">
    <location>
        <begin position="39"/>
        <end position="319"/>
    </location>
</feature>
<dbReference type="STRING" id="1318628.MARLIPOL_13139"/>
<proteinExistence type="predicted"/>
<accession>R8AYQ6</accession>
<protein>
    <recommendedName>
        <fullName evidence="4">Pyruvate dehydrogenase E1 component subunit alpha</fullName>
        <ecNumber evidence="4">1.2.4.1</ecNumber>
    </recommendedName>
</protein>
<organism evidence="6 7">
    <name type="scientific">Marinobacter lipolyticus SM19</name>
    <dbReference type="NCBI Taxonomy" id="1318628"/>
    <lineage>
        <taxon>Bacteria</taxon>
        <taxon>Pseudomonadati</taxon>
        <taxon>Pseudomonadota</taxon>
        <taxon>Gammaproteobacteria</taxon>
        <taxon>Pseudomonadales</taxon>
        <taxon>Marinobacteraceae</taxon>
        <taxon>Marinobacter</taxon>
    </lineage>
</organism>
<dbReference type="Proteomes" id="UP000016540">
    <property type="component" value="Unassembled WGS sequence"/>
</dbReference>
<comment type="function">
    <text evidence="4">The pyruvate dehydrogenase complex catalyzes the overall conversion of pyruvate to acetyl-CoA and CO(2). It contains multiple copies of three enzymatic components: pyruvate dehydrogenase (E1), dihydrolipoamide acetyltransferase (E2) and lipoamide dehydrogenase (E3).</text>
</comment>
<evidence type="ECO:0000313" key="6">
    <source>
        <dbReference type="EMBL" id="EON91392.1"/>
    </source>
</evidence>
<dbReference type="PANTHER" id="PTHR43380">
    <property type="entry name" value="2-OXOISOVALERATE DEHYDROGENASE SUBUNIT ALPHA, MITOCHONDRIAL"/>
    <property type="match status" value="1"/>
</dbReference>
<dbReference type="PANTHER" id="PTHR43380:SF1">
    <property type="entry name" value="2-OXOISOVALERATE DEHYDROGENASE SUBUNIT ALPHA, MITOCHONDRIAL"/>
    <property type="match status" value="1"/>
</dbReference>
<dbReference type="NCBIfam" id="TIGR03181">
    <property type="entry name" value="PDH_E1_alph_x"/>
    <property type="match status" value="1"/>
</dbReference>
<comment type="caution">
    <text evidence="6">The sequence shown here is derived from an EMBL/GenBank/DDBJ whole genome shotgun (WGS) entry which is preliminary data.</text>
</comment>
<dbReference type="InterPro" id="IPR017596">
    <property type="entry name" value="PdhA/BkdA"/>
</dbReference>
<evidence type="ECO:0000313" key="7">
    <source>
        <dbReference type="Proteomes" id="UP000016540"/>
    </source>
</evidence>